<evidence type="ECO:0000259" key="16">
    <source>
        <dbReference type="PROSITE" id="PS50132"/>
    </source>
</evidence>
<feature type="compositionally biased region" description="Polar residues" evidence="11">
    <location>
        <begin position="1602"/>
        <end position="1611"/>
    </location>
</feature>
<feature type="compositionally biased region" description="Gly residues" evidence="11">
    <location>
        <begin position="798"/>
        <end position="825"/>
    </location>
</feature>
<feature type="compositionally biased region" description="Pro residues" evidence="11">
    <location>
        <begin position="319"/>
        <end position="329"/>
    </location>
</feature>
<dbReference type="PANTHER" id="PTHR45872:SF2">
    <property type="entry name" value="RHO GUANINE NUCLEOTIDE EXCHANGE FACTOR 2, ISOFORM D"/>
    <property type="match status" value="1"/>
</dbReference>
<feature type="domain" description="PH" evidence="12">
    <location>
        <begin position="1204"/>
        <end position="1320"/>
    </location>
</feature>
<feature type="compositionally biased region" description="Low complexity" evidence="11">
    <location>
        <begin position="785"/>
        <end position="797"/>
    </location>
</feature>
<keyword evidence="4" id="KW-0963">Cytoplasm</keyword>
<dbReference type="Pfam" id="PF17838">
    <property type="entry name" value="PH_16"/>
    <property type="match status" value="1"/>
</dbReference>
<dbReference type="CDD" id="cd08756">
    <property type="entry name" value="RGS_GEF_like"/>
    <property type="match status" value="1"/>
</dbReference>
<dbReference type="Gene3D" id="2.30.29.30">
    <property type="entry name" value="Pleckstrin-homology domain (PH domain)/Phosphotyrosine-binding domain (PTB)"/>
    <property type="match status" value="1"/>
</dbReference>
<evidence type="ECO:0000259" key="15">
    <source>
        <dbReference type="PROSITE" id="PS50106"/>
    </source>
</evidence>
<feature type="region of interest" description="Disordered" evidence="11">
    <location>
        <begin position="142"/>
        <end position="185"/>
    </location>
</feature>
<dbReference type="GeneID" id="113205476"/>
<feature type="region of interest" description="Disordered" evidence="11">
    <location>
        <begin position="306"/>
        <end position="352"/>
    </location>
</feature>
<dbReference type="RefSeq" id="XP_052123626.1">
    <property type="nucleotide sequence ID" value="XM_052267666.1"/>
</dbReference>
<feature type="compositionally biased region" description="Basic and acidic residues" evidence="11">
    <location>
        <begin position="1590"/>
        <end position="1601"/>
    </location>
</feature>
<dbReference type="SMART" id="SM00109">
    <property type="entry name" value="C1"/>
    <property type="match status" value="1"/>
</dbReference>
<dbReference type="InterPro" id="IPR001478">
    <property type="entry name" value="PDZ"/>
</dbReference>
<evidence type="ECO:0000256" key="2">
    <source>
        <dbReference type="ARBA" id="ARBA00004496"/>
    </source>
</evidence>
<dbReference type="CTD" id="36915"/>
<evidence type="ECO:0000256" key="8">
    <source>
        <dbReference type="ARBA" id="ARBA00022833"/>
    </source>
</evidence>
<dbReference type="Pfam" id="PF00595">
    <property type="entry name" value="PDZ"/>
    <property type="match status" value="1"/>
</dbReference>
<evidence type="ECO:0000256" key="5">
    <source>
        <dbReference type="ARBA" id="ARBA00022553"/>
    </source>
</evidence>
<dbReference type="InterPro" id="IPR035899">
    <property type="entry name" value="DBL_dom_sf"/>
</dbReference>
<keyword evidence="5" id="KW-0597">Phosphoprotein</keyword>
<dbReference type="InterPro" id="IPR036034">
    <property type="entry name" value="PDZ_sf"/>
</dbReference>
<dbReference type="Pfam" id="PF00621">
    <property type="entry name" value="RhoGEF"/>
    <property type="match status" value="1"/>
</dbReference>
<dbReference type="OrthoDB" id="2272012at2759"/>
<dbReference type="SUPFAM" id="SSF48065">
    <property type="entry name" value="DBL homology domain (DH-domain)"/>
    <property type="match status" value="1"/>
</dbReference>
<dbReference type="PROSITE" id="PS50081">
    <property type="entry name" value="ZF_DAG_PE_2"/>
    <property type="match status" value="1"/>
</dbReference>
<feature type="region of interest" description="Disordered" evidence="11">
    <location>
        <begin position="1639"/>
        <end position="1690"/>
    </location>
</feature>
<feature type="region of interest" description="Disordered" evidence="11">
    <location>
        <begin position="1"/>
        <end position="62"/>
    </location>
</feature>
<feature type="compositionally biased region" description="Basic and acidic residues" evidence="11">
    <location>
        <begin position="1322"/>
        <end position="1333"/>
    </location>
</feature>
<evidence type="ECO:0000256" key="1">
    <source>
        <dbReference type="ARBA" id="ARBA00004370"/>
    </source>
</evidence>
<evidence type="ECO:0000256" key="11">
    <source>
        <dbReference type="SAM" id="MobiDB-lite"/>
    </source>
</evidence>
<keyword evidence="10" id="KW-0472">Membrane</keyword>
<dbReference type="GO" id="GO:0005096">
    <property type="term" value="F:GTPase activator activity"/>
    <property type="evidence" value="ECO:0007669"/>
    <property type="project" value="UniProtKB-KW"/>
</dbReference>
<dbReference type="PROSITE" id="PS50003">
    <property type="entry name" value="PH_DOMAIN"/>
    <property type="match status" value="1"/>
</dbReference>
<feature type="domain" description="RGS" evidence="16">
    <location>
        <begin position="400"/>
        <end position="493"/>
    </location>
</feature>
<evidence type="ECO:0000259" key="12">
    <source>
        <dbReference type="PROSITE" id="PS50003"/>
    </source>
</evidence>
<evidence type="ECO:0000256" key="9">
    <source>
        <dbReference type="ARBA" id="ARBA00023054"/>
    </source>
</evidence>
<evidence type="ECO:0000313" key="18">
    <source>
        <dbReference type="RefSeq" id="XP_052123626.1"/>
    </source>
</evidence>
<dbReference type="GO" id="GO:0046872">
    <property type="term" value="F:metal ion binding"/>
    <property type="evidence" value="ECO:0007669"/>
    <property type="project" value="UniProtKB-KW"/>
</dbReference>
<feature type="region of interest" description="Disordered" evidence="11">
    <location>
        <begin position="743"/>
        <end position="957"/>
    </location>
</feature>
<dbReference type="GO" id="GO:0005085">
    <property type="term" value="F:guanyl-nucleotide exchange factor activity"/>
    <property type="evidence" value="ECO:0007669"/>
    <property type="project" value="UniProtKB-KW"/>
</dbReference>
<dbReference type="Gene3D" id="1.20.900.10">
    <property type="entry name" value="Dbl homology (DH) domain"/>
    <property type="match status" value="1"/>
</dbReference>
<name>A0A9C6TWF9_FRAOC</name>
<dbReference type="PROSITE" id="PS50132">
    <property type="entry name" value="RGS"/>
    <property type="match status" value="1"/>
</dbReference>
<comment type="subcellular location">
    <subcellularLocation>
        <location evidence="2">Cytoplasm</location>
    </subcellularLocation>
    <subcellularLocation>
        <location evidence="1">Membrane</location>
    </subcellularLocation>
</comment>
<dbReference type="GO" id="GO:0005737">
    <property type="term" value="C:cytoplasm"/>
    <property type="evidence" value="ECO:0007669"/>
    <property type="project" value="UniProtKB-SubCell"/>
</dbReference>
<dbReference type="InterPro" id="IPR046349">
    <property type="entry name" value="C1-like_sf"/>
</dbReference>
<keyword evidence="7" id="KW-0479">Metal-binding</keyword>
<reference evidence="18" key="2">
    <citation type="submission" date="2025-08" db="UniProtKB">
        <authorList>
            <consortium name="RefSeq"/>
        </authorList>
    </citation>
    <scope>IDENTIFICATION</scope>
    <source>
        <tissue evidence="18">Whole organism</tissue>
    </source>
</reference>
<sequence>MENNSTGNTDRAMEVGINNGPSFRGHSGRPVSTMSDTDAVSPIAGSTSPPPMPHHHTPHHHHHYQQITTIIVNKDENGYGMKVSGDNPVYVQSVKEGGAAARAGLHSGDKIMKVNGVNVAHSTHTEVVELIRAANHVTLTVQQRPHHTNPLSSPTMTSRPFFHNHSTPSRERITSPQPVDLEKKRQLQCERVHTYRLMLEKEQRYVEALRSELARCTDPASEAKFVQELTGAERRVRTLQEKLFSQTTKAHSQSHSHNHDGEGSQGNVHTHHRAKSSPDPLNNHSTNAEASKRLIVSESLSDLSNAKRSKGWDLDSPRVTPPGTPPPPYGGGSSTTPGSERTESSSATGDGTDESALLLEESLDTSPESGNARSQQPIISMEDDDMSDQEVLEDHGPFKSLSKLWEHNAHLAVFMNYVISNSDPSSLLFYLVTDLYKEGNAKEMKKWAYEIHSSFLVPGAPLRLNNVDENVAREIDDVLLKESDKEEILRKVFWKARTKAKEELNEQLADFQQKRTAGLGTLFGPADAQLDESIHDKGKEMKIVESILIPKIEPYLDDIEKENVDIRRYTTAAALGTVMGKVFGLRGPHSSSLLERCPTFVSKDKSLKARIIGKSRKVSVRGHNFNAHQYYSVTYCNHCQLIIWGIGPQGYQCTHCGLNVHRPCVRVIEENCPGPLVKKDRGNASISKLMDRIRERETRRKPSSSNLKRLQCGYVALLSNPKKNGYAPKNRFLSRVSSYRKSFGKRQSELNEDGSQPVDGDHVAGDRPGKLTDKRDRSDPGPGGAEEASCAGPSGAAAAGGGGGGGAGAGPASGGGAGGGLGPAAGGSPSAALASLALSSSAEAQGDSSPSRMLGKAKGSSINRSESYRERVSQKKQLRERRKTSDPNLSKSNDADLEGHGGLAAYQSGSSSNSSLSIRSLEDPNQTVEGAGLGSAPPQWGSDAEVEPDPPDWTSGVDEEVLKSLSPREKKRQEVINELFHTERSHVRTLKVLDLVFRRPMLEAGLLYDQQMDRVFKNLEKMLELHSNINNSFKAKRKENPVVGEVGDLLLSLFDGPAGHEFEVAAGTFCARQQISLETLKDRRKKEPKFHNFLTEAEANPMCRRLQLKDILPAGMLRLTKYPLLFENLLKYSSNPDDSFSPEYVKIQRALERTKEILNYVNVAVREAEDNHKLVGIQKRIDRSAFDKSDGCQEFRNLDITKHKLIHEGPLNWRIGSRQKFVDLHVLLMEEIIILLQRQDDKFILKYYNVNSGGASSNERAPTLSPIIKVSTVLVRPNAVDKKALYLVNTSHNGAQIYDLVASSSSERKVWFRRISEAAEKYKKTDNRSRRSEVSNNQPDESMDGDKDKVPDDVPQSCPEDDTSVSDKHPGDALSTSTPVASGNIQGPQSSSTPKTPTGDSVVSPSFHRRSEPLRLTTEENALIEPSEVRVSQRSVLTAEPVLTPIERLRRKDEAVRQALLEKQQLVADILHVPREEFSTIAEIAAQPSHDKEAAEVVLAAINQVNLLSSVLNESLRVSEEDTVVASVGSSPRLDRRSTCMPSVPIDRLIDVSSSIGTQLTQLLKMMKERDEERERLRRELQRCREQLHVMHESQRREKAESQPNTPSDNEITGGEGSSNRLSNEWNNDVSEVLEELLPRLSLAGETETESGQDSAASVVLKEKEEEDGTTDCGAAEKRSGVNESEGSPH</sequence>
<dbReference type="InterPro" id="IPR002219">
    <property type="entry name" value="PKC_DAG/PE"/>
</dbReference>
<feature type="region of interest" description="Disordered" evidence="11">
    <location>
        <begin position="1322"/>
        <end position="1417"/>
    </location>
</feature>
<evidence type="ECO:0000313" key="17">
    <source>
        <dbReference type="Proteomes" id="UP000504606"/>
    </source>
</evidence>
<feature type="domain" description="DH" evidence="13">
    <location>
        <begin position="971"/>
        <end position="1164"/>
    </location>
</feature>
<dbReference type="InterPro" id="IPR044926">
    <property type="entry name" value="RGS_subdomain_2"/>
</dbReference>
<dbReference type="InterPro" id="IPR041020">
    <property type="entry name" value="PH_16"/>
</dbReference>
<dbReference type="Gene3D" id="3.30.60.20">
    <property type="match status" value="1"/>
</dbReference>
<dbReference type="KEGG" id="foc:113205476"/>
<dbReference type="GO" id="GO:0001664">
    <property type="term" value="F:G protein-coupled receptor binding"/>
    <property type="evidence" value="ECO:0007669"/>
    <property type="project" value="TreeGrafter"/>
</dbReference>
<reference evidence="18" key="1">
    <citation type="journal article" date="2018" name="Proc. Natl. Acad. Sci. U.S.A.">
        <title>Phylogenomics and the evolution of hemipteroid insects.</title>
        <authorList>
            <person name="Johnson K.P."/>
            <person name="Dietrich C.H."/>
            <person name="Friedrich F."/>
            <person name="Beutel R.G."/>
            <person name="Wipfler B."/>
            <person name="Peters R.S."/>
            <person name="Allen J.M."/>
            <person name="Petersen M."/>
            <person name="Donath A."/>
            <person name="Walden K.K."/>
            <person name="Kozlov A.M."/>
            <person name="Podsiadlowski L."/>
            <person name="Mayer C."/>
            <person name="Meusemann K."/>
            <person name="Vasilikopoulos A."/>
            <person name="Waterhouse R.M."/>
            <person name="Cameron S.L."/>
            <person name="Weirauch C."/>
            <person name="Swanson D.R."/>
            <person name="Percy D.M."/>
            <person name="Hardy N.B."/>
            <person name="Terry I."/>
            <person name="Liu S."/>
            <person name="Zhou X."/>
            <person name="Misof B."/>
            <person name="Robertson H.M."/>
            <person name="Yoshizawa K."/>
        </authorList>
    </citation>
    <scope>NUCLEOTIDE SEQUENCE</scope>
    <source>
        <tissue evidence="18">Whole organism</tissue>
    </source>
</reference>
<dbReference type="Proteomes" id="UP000504606">
    <property type="component" value="Unplaced"/>
</dbReference>
<protein>
    <submittedName>
        <fullName evidence="18">Rho guanine nucleotide exchange factor 12</fullName>
    </submittedName>
</protein>
<dbReference type="GO" id="GO:0007186">
    <property type="term" value="P:G protein-coupled receptor signaling pathway"/>
    <property type="evidence" value="ECO:0007669"/>
    <property type="project" value="TreeGrafter"/>
</dbReference>
<dbReference type="InterPro" id="IPR001849">
    <property type="entry name" value="PH_domain"/>
</dbReference>
<keyword evidence="9" id="KW-0175">Coiled coil</keyword>
<feature type="region of interest" description="Disordered" evidence="11">
    <location>
        <begin position="1590"/>
        <end position="1624"/>
    </location>
</feature>
<evidence type="ECO:0000256" key="7">
    <source>
        <dbReference type="ARBA" id="ARBA00022723"/>
    </source>
</evidence>
<dbReference type="PROSITE" id="PS50106">
    <property type="entry name" value="PDZ"/>
    <property type="match status" value="1"/>
</dbReference>
<feature type="compositionally biased region" description="Polar residues" evidence="11">
    <location>
        <begin position="244"/>
        <end position="255"/>
    </location>
</feature>
<evidence type="ECO:0000259" key="14">
    <source>
        <dbReference type="PROSITE" id="PS50081"/>
    </source>
</evidence>
<feature type="compositionally biased region" description="Basic and acidic residues" evidence="11">
    <location>
        <begin position="1675"/>
        <end position="1690"/>
    </location>
</feature>
<dbReference type="SUPFAM" id="SSF50156">
    <property type="entry name" value="PDZ domain-like"/>
    <property type="match status" value="1"/>
</dbReference>
<feature type="compositionally biased region" description="Polar residues" evidence="11">
    <location>
        <begin position="1374"/>
        <end position="1404"/>
    </location>
</feature>
<keyword evidence="3" id="KW-0343">GTPase activation</keyword>
<dbReference type="GO" id="GO:0016020">
    <property type="term" value="C:membrane"/>
    <property type="evidence" value="ECO:0007669"/>
    <property type="project" value="UniProtKB-SubCell"/>
</dbReference>
<dbReference type="PANTHER" id="PTHR45872">
    <property type="entry name" value="RHO GUANINE NUCLEOTIDE EXCHANGE FACTOR 2, ISOFORM D"/>
    <property type="match status" value="1"/>
</dbReference>
<dbReference type="InterPro" id="IPR015212">
    <property type="entry name" value="RGS-like_dom"/>
</dbReference>
<feature type="compositionally biased region" description="Polar residues" evidence="11">
    <location>
        <begin position="142"/>
        <end position="158"/>
    </location>
</feature>
<dbReference type="PROSITE" id="PS50010">
    <property type="entry name" value="DH_2"/>
    <property type="match status" value="1"/>
</dbReference>
<dbReference type="InterPro" id="IPR016137">
    <property type="entry name" value="RGS"/>
</dbReference>
<dbReference type="SUPFAM" id="SSF57889">
    <property type="entry name" value="Cysteine-rich domain"/>
    <property type="match status" value="1"/>
</dbReference>
<evidence type="ECO:0000256" key="6">
    <source>
        <dbReference type="ARBA" id="ARBA00022658"/>
    </source>
</evidence>
<feature type="compositionally biased region" description="Low complexity" evidence="11">
    <location>
        <begin position="826"/>
        <end position="844"/>
    </location>
</feature>
<evidence type="ECO:0000256" key="4">
    <source>
        <dbReference type="ARBA" id="ARBA00022490"/>
    </source>
</evidence>
<dbReference type="SMART" id="SM00233">
    <property type="entry name" value="PH"/>
    <property type="match status" value="1"/>
</dbReference>
<organism evidence="17 18">
    <name type="scientific">Frankliniella occidentalis</name>
    <name type="common">Western flower thrips</name>
    <name type="synonym">Euthrips occidentalis</name>
    <dbReference type="NCBI Taxonomy" id="133901"/>
    <lineage>
        <taxon>Eukaryota</taxon>
        <taxon>Metazoa</taxon>
        <taxon>Ecdysozoa</taxon>
        <taxon>Arthropoda</taxon>
        <taxon>Hexapoda</taxon>
        <taxon>Insecta</taxon>
        <taxon>Pterygota</taxon>
        <taxon>Neoptera</taxon>
        <taxon>Paraneoptera</taxon>
        <taxon>Thysanoptera</taxon>
        <taxon>Terebrantia</taxon>
        <taxon>Thripoidea</taxon>
        <taxon>Thripidae</taxon>
        <taxon>Frankliniella</taxon>
    </lineage>
</organism>
<feature type="domain" description="PDZ" evidence="15">
    <location>
        <begin position="69"/>
        <end position="146"/>
    </location>
</feature>
<dbReference type="PROSITE" id="PS00479">
    <property type="entry name" value="ZF_DAG_PE_1"/>
    <property type="match status" value="1"/>
</dbReference>
<keyword evidence="6" id="KW-0344">Guanine-nucleotide releasing factor</keyword>
<dbReference type="CDD" id="cd00160">
    <property type="entry name" value="RhoGEF"/>
    <property type="match status" value="1"/>
</dbReference>
<evidence type="ECO:0000259" key="13">
    <source>
        <dbReference type="PROSITE" id="PS50010"/>
    </source>
</evidence>
<dbReference type="InterPro" id="IPR000219">
    <property type="entry name" value="DH_dom"/>
</dbReference>
<dbReference type="SUPFAM" id="SSF48097">
    <property type="entry name" value="Regulator of G-protein signaling, RGS"/>
    <property type="match status" value="1"/>
</dbReference>
<dbReference type="InterPro" id="IPR036305">
    <property type="entry name" value="RGS_sf"/>
</dbReference>
<accession>A0A9C6TWF9</accession>
<dbReference type="Pfam" id="PF00130">
    <property type="entry name" value="C1_1"/>
    <property type="match status" value="1"/>
</dbReference>
<dbReference type="SUPFAM" id="SSF50729">
    <property type="entry name" value="PH domain-like"/>
    <property type="match status" value="1"/>
</dbReference>
<dbReference type="Gene3D" id="2.30.42.10">
    <property type="match status" value="1"/>
</dbReference>
<dbReference type="InterPro" id="IPR011993">
    <property type="entry name" value="PH-like_dom_sf"/>
</dbReference>
<dbReference type="SMART" id="SM00325">
    <property type="entry name" value="RhoGEF"/>
    <property type="match status" value="1"/>
</dbReference>
<feature type="compositionally biased region" description="Low complexity" evidence="11">
    <location>
        <begin position="908"/>
        <end position="919"/>
    </location>
</feature>
<dbReference type="CDD" id="cd20832">
    <property type="entry name" value="C1_ARHGEF-like"/>
    <property type="match status" value="1"/>
</dbReference>
<feature type="compositionally biased region" description="Basic residues" evidence="11">
    <location>
        <begin position="53"/>
        <end position="62"/>
    </location>
</feature>
<dbReference type="Gene3D" id="1.10.167.10">
    <property type="entry name" value="Regulator of G-protein Signalling 4, domain 2"/>
    <property type="match status" value="1"/>
</dbReference>
<gene>
    <name evidence="18" type="primary">LOC113205476</name>
</gene>
<evidence type="ECO:0000256" key="3">
    <source>
        <dbReference type="ARBA" id="ARBA00022468"/>
    </source>
</evidence>
<feature type="compositionally biased region" description="Basic and acidic residues" evidence="11">
    <location>
        <begin position="759"/>
        <end position="779"/>
    </location>
</feature>
<evidence type="ECO:0000256" key="10">
    <source>
        <dbReference type="ARBA" id="ARBA00023136"/>
    </source>
</evidence>
<keyword evidence="17" id="KW-1185">Reference proteome</keyword>
<dbReference type="SMART" id="SM00228">
    <property type="entry name" value="PDZ"/>
    <property type="match status" value="1"/>
</dbReference>
<proteinExistence type="predicted"/>
<feature type="domain" description="Phorbol-ester/DAG-type" evidence="14">
    <location>
        <begin position="622"/>
        <end position="672"/>
    </location>
</feature>
<keyword evidence="8" id="KW-0862">Zinc</keyword>
<dbReference type="CDD" id="cd13329">
    <property type="entry name" value="PH_RhoGEF"/>
    <property type="match status" value="1"/>
</dbReference>
<feature type="region of interest" description="Disordered" evidence="11">
    <location>
        <begin position="244"/>
        <end position="286"/>
    </location>
</feature>
<dbReference type="Pfam" id="PF09128">
    <property type="entry name" value="RGS-like"/>
    <property type="match status" value="1"/>
</dbReference>